<accession>A0A3P7LDX0</accession>
<dbReference type="EMBL" id="UYRU01048482">
    <property type="protein sequence ID" value="VDN10107.1"/>
    <property type="molecule type" value="Genomic_DNA"/>
</dbReference>
<feature type="repeat" description="ANK" evidence="1">
    <location>
        <begin position="137"/>
        <end position="169"/>
    </location>
</feature>
<sequence length="218" mass="24877">MRVEDLYPPFPVISIPDFHSVKVEWFECLEELAEEDVICFMEVTLRKKDSNKWEQIYFGNGTYCVYHELEPGTEYELRLRLKWEKDFGPFGSIEVFETPQEPDTAFDLHKAIKFEDMDTIQRILSTSNAKVEVTDQMDYTPLMAAVSRNSKSIINMLLNAGANVNAANKLGKTALMLGANKGFIDVVDILLKRGASVDAKVSIQKFRLLQRLIVAIVF</sequence>
<dbReference type="PANTHER" id="PTHR24183:SF1">
    <property type="entry name" value="FIBRONECTIN TYPE 3 AND ANKYRIN REPEAT DOMAINS PROTEIN 1"/>
    <property type="match status" value="1"/>
</dbReference>
<dbReference type="PROSITE" id="PS50297">
    <property type="entry name" value="ANK_REP_REGION"/>
    <property type="match status" value="2"/>
</dbReference>
<evidence type="ECO:0000256" key="1">
    <source>
        <dbReference type="PROSITE-ProRule" id="PRU00023"/>
    </source>
</evidence>
<gene>
    <name evidence="3" type="ORF">DILT_LOCUS5938</name>
</gene>
<keyword evidence="1" id="KW-0040">ANK repeat</keyword>
<protein>
    <recommendedName>
        <fullName evidence="2">Fibronectin type-III domain-containing protein</fullName>
    </recommendedName>
</protein>
<dbReference type="Gene3D" id="1.25.40.20">
    <property type="entry name" value="Ankyrin repeat-containing domain"/>
    <property type="match status" value="1"/>
</dbReference>
<dbReference type="InterPro" id="IPR013783">
    <property type="entry name" value="Ig-like_fold"/>
</dbReference>
<dbReference type="InterPro" id="IPR003961">
    <property type="entry name" value="FN3_dom"/>
</dbReference>
<evidence type="ECO:0000259" key="2">
    <source>
        <dbReference type="PROSITE" id="PS50853"/>
    </source>
</evidence>
<dbReference type="Pfam" id="PF12796">
    <property type="entry name" value="Ank_2"/>
    <property type="match status" value="1"/>
</dbReference>
<organism evidence="3 4">
    <name type="scientific">Dibothriocephalus latus</name>
    <name type="common">Fish tapeworm</name>
    <name type="synonym">Diphyllobothrium latum</name>
    <dbReference type="NCBI Taxonomy" id="60516"/>
    <lineage>
        <taxon>Eukaryota</taxon>
        <taxon>Metazoa</taxon>
        <taxon>Spiralia</taxon>
        <taxon>Lophotrochozoa</taxon>
        <taxon>Platyhelminthes</taxon>
        <taxon>Cestoda</taxon>
        <taxon>Eucestoda</taxon>
        <taxon>Diphyllobothriidea</taxon>
        <taxon>Diphyllobothriidae</taxon>
        <taxon>Dibothriocephalus</taxon>
    </lineage>
</organism>
<feature type="repeat" description="ANK" evidence="1">
    <location>
        <begin position="170"/>
        <end position="202"/>
    </location>
</feature>
<dbReference type="Proteomes" id="UP000281553">
    <property type="component" value="Unassembled WGS sequence"/>
</dbReference>
<proteinExistence type="predicted"/>
<dbReference type="SMART" id="SM00248">
    <property type="entry name" value="ANK"/>
    <property type="match status" value="2"/>
</dbReference>
<evidence type="ECO:0000313" key="4">
    <source>
        <dbReference type="Proteomes" id="UP000281553"/>
    </source>
</evidence>
<dbReference type="OrthoDB" id="9995210at2759"/>
<dbReference type="AlphaFoldDB" id="A0A3P7LDX0"/>
<dbReference type="InterPro" id="IPR002110">
    <property type="entry name" value="Ankyrin_rpt"/>
</dbReference>
<dbReference type="PROSITE" id="PS50853">
    <property type="entry name" value="FN3"/>
    <property type="match status" value="1"/>
</dbReference>
<dbReference type="GO" id="GO:0005634">
    <property type="term" value="C:nucleus"/>
    <property type="evidence" value="ECO:0007669"/>
    <property type="project" value="TreeGrafter"/>
</dbReference>
<dbReference type="SUPFAM" id="SSF49265">
    <property type="entry name" value="Fibronectin type III"/>
    <property type="match status" value="1"/>
</dbReference>
<dbReference type="SUPFAM" id="SSF48403">
    <property type="entry name" value="Ankyrin repeat"/>
    <property type="match status" value="1"/>
</dbReference>
<name>A0A3P7LDX0_DIBLA</name>
<reference evidence="3 4" key="1">
    <citation type="submission" date="2018-11" db="EMBL/GenBank/DDBJ databases">
        <authorList>
            <consortium name="Pathogen Informatics"/>
        </authorList>
    </citation>
    <scope>NUCLEOTIDE SEQUENCE [LARGE SCALE GENOMIC DNA]</scope>
</reference>
<evidence type="ECO:0000313" key="3">
    <source>
        <dbReference type="EMBL" id="VDN10107.1"/>
    </source>
</evidence>
<dbReference type="GO" id="GO:0042981">
    <property type="term" value="P:regulation of apoptotic process"/>
    <property type="evidence" value="ECO:0007669"/>
    <property type="project" value="TreeGrafter"/>
</dbReference>
<dbReference type="InterPro" id="IPR036116">
    <property type="entry name" value="FN3_sf"/>
</dbReference>
<feature type="domain" description="Fibronectin type-III" evidence="2">
    <location>
        <begin position="7"/>
        <end position="101"/>
    </location>
</feature>
<dbReference type="InterPro" id="IPR036770">
    <property type="entry name" value="Ankyrin_rpt-contain_sf"/>
</dbReference>
<dbReference type="CDD" id="cd00063">
    <property type="entry name" value="FN3"/>
    <property type="match status" value="1"/>
</dbReference>
<dbReference type="PANTHER" id="PTHR24183">
    <property type="entry name" value="FIBRONECTIN TYPE 3 AND ANKYRIN REPEAT DOMAINS PROTEIN 1"/>
    <property type="match status" value="1"/>
</dbReference>
<dbReference type="Gene3D" id="2.60.40.10">
    <property type="entry name" value="Immunoglobulins"/>
    <property type="match status" value="1"/>
</dbReference>
<keyword evidence="4" id="KW-1185">Reference proteome</keyword>
<dbReference type="PROSITE" id="PS50088">
    <property type="entry name" value="ANK_REPEAT"/>
    <property type="match status" value="2"/>
</dbReference>